<dbReference type="FunFam" id="1.10.1140.10:FF:000002">
    <property type="entry name" value="V-type proton ATPase catalytic subunit A"/>
    <property type="match status" value="1"/>
</dbReference>
<evidence type="ECO:0000256" key="4">
    <source>
        <dbReference type="ARBA" id="ARBA00022475"/>
    </source>
</evidence>
<name>A0A8D6PUV1_9EURY</name>
<evidence type="ECO:0000313" key="18">
    <source>
        <dbReference type="Proteomes" id="UP000679213"/>
    </source>
</evidence>
<dbReference type="SUPFAM" id="SSF52540">
    <property type="entry name" value="P-loop containing nucleoside triphosphate hydrolases"/>
    <property type="match status" value="1"/>
</dbReference>
<dbReference type="Pfam" id="PF02874">
    <property type="entry name" value="ATP-synt_ab_N"/>
    <property type="match status" value="1"/>
</dbReference>
<dbReference type="InterPro" id="IPR023366">
    <property type="entry name" value="ATP_synth_asu-like_sf"/>
</dbReference>
<dbReference type="PANTHER" id="PTHR43607">
    <property type="entry name" value="V-TYPE PROTON ATPASE CATALYTIC SUBUNIT A"/>
    <property type="match status" value="1"/>
</dbReference>
<dbReference type="EC" id="7.1.2.2" evidence="12"/>
<dbReference type="Gene3D" id="2.40.30.20">
    <property type="match status" value="1"/>
</dbReference>
<evidence type="ECO:0000256" key="6">
    <source>
        <dbReference type="ARBA" id="ARBA00022781"/>
    </source>
</evidence>
<evidence type="ECO:0000259" key="15">
    <source>
        <dbReference type="Pfam" id="PF16886"/>
    </source>
</evidence>
<dbReference type="GO" id="GO:0046933">
    <property type="term" value="F:proton-transporting ATP synthase activity, rotational mechanism"/>
    <property type="evidence" value="ECO:0007669"/>
    <property type="project" value="UniProtKB-UniRule"/>
</dbReference>
<dbReference type="InterPro" id="IPR055190">
    <property type="entry name" value="ATP-synt_VA_C"/>
</dbReference>
<dbReference type="CDD" id="cd01134">
    <property type="entry name" value="V_A-ATPase_A"/>
    <property type="match status" value="1"/>
</dbReference>
<evidence type="ECO:0000259" key="16">
    <source>
        <dbReference type="Pfam" id="PF22919"/>
    </source>
</evidence>
<dbReference type="GeneID" id="65883267"/>
<dbReference type="NCBIfam" id="NF003220">
    <property type="entry name" value="PRK04192.1"/>
    <property type="match status" value="1"/>
</dbReference>
<evidence type="ECO:0000259" key="13">
    <source>
        <dbReference type="Pfam" id="PF00006"/>
    </source>
</evidence>
<keyword evidence="9 12" id="KW-0406">Ion transport</keyword>
<feature type="domain" description="ATPase F1/V1/A1 complex alpha/beta subunit nucleotide-binding" evidence="13">
    <location>
        <begin position="214"/>
        <end position="437"/>
    </location>
</feature>
<dbReference type="Pfam" id="PF22919">
    <property type="entry name" value="ATP-synt_VA_C"/>
    <property type="match status" value="1"/>
</dbReference>
<keyword evidence="7 12" id="KW-0067">ATP-binding</keyword>
<proteinExistence type="inferred from homology"/>
<dbReference type="AlphaFoldDB" id="A0A8D6PUV1"/>
<dbReference type="GO" id="GO:0033178">
    <property type="term" value="C:proton-transporting two-sector ATPase complex, catalytic domain"/>
    <property type="evidence" value="ECO:0007669"/>
    <property type="project" value="InterPro"/>
</dbReference>
<evidence type="ECO:0000256" key="12">
    <source>
        <dbReference type="HAMAP-Rule" id="MF_00309"/>
    </source>
</evidence>
<dbReference type="InterPro" id="IPR022878">
    <property type="entry name" value="V-ATPase_asu"/>
</dbReference>
<comment type="similarity">
    <text evidence="2 12">Belongs to the ATPase alpha/beta chains family.</text>
</comment>
<gene>
    <name evidence="12 17" type="primary">atpA</name>
    <name evidence="17" type="ORF">MLAUSG7_0456</name>
</gene>
<dbReference type="CDD" id="cd18119">
    <property type="entry name" value="ATP-synt_V_A-type_alpha_N"/>
    <property type="match status" value="1"/>
</dbReference>
<dbReference type="Gene3D" id="3.40.50.300">
    <property type="entry name" value="P-loop containing nucleotide triphosphate hydrolases"/>
    <property type="match status" value="1"/>
</dbReference>
<dbReference type="PROSITE" id="PS00152">
    <property type="entry name" value="ATPASE_ALPHA_BETA"/>
    <property type="match status" value="1"/>
</dbReference>
<dbReference type="HAMAP" id="MF_00309">
    <property type="entry name" value="ATP_synth_A_arch"/>
    <property type="match status" value="1"/>
</dbReference>
<dbReference type="Gene3D" id="2.40.50.100">
    <property type="match status" value="1"/>
</dbReference>
<evidence type="ECO:0000256" key="3">
    <source>
        <dbReference type="ARBA" id="ARBA00022448"/>
    </source>
</evidence>
<dbReference type="InterPro" id="IPR020003">
    <property type="entry name" value="ATPase_a/bsu_AS"/>
</dbReference>
<dbReference type="SUPFAM" id="SSF47917">
    <property type="entry name" value="C-terminal domain of alpha and beta subunits of F1 ATP synthase"/>
    <property type="match status" value="1"/>
</dbReference>
<dbReference type="Pfam" id="PF16886">
    <property type="entry name" value="ATP-synt_ab_Xtn"/>
    <property type="match status" value="1"/>
</dbReference>
<dbReference type="InterPro" id="IPR036121">
    <property type="entry name" value="ATPase_F1/V1/A1_a/bsu_N_sf"/>
</dbReference>
<dbReference type="SUPFAM" id="SSF50615">
    <property type="entry name" value="N-terminal domain of alpha and beta subunits of F1 ATP synthase"/>
    <property type="match status" value="1"/>
</dbReference>
<dbReference type="Gene3D" id="1.10.1140.10">
    <property type="entry name" value="Bovine Mitochondrial F1-atpase, Atp Synthase Beta Chain, Chain D, domain 3"/>
    <property type="match status" value="1"/>
</dbReference>
<comment type="function">
    <text evidence="12">Component of the A-type ATP synthase that produces ATP from ADP in the presence of a proton gradient across the membrane. The A chain is the catalytic subunit.</text>
</comment>
<accession>A0A8D6PUV1</accession>
<reference evidence="17 18" key="1">
    <citation type="submission" date="2020-04" db="EMBL/GenBank/DDBJ databases">
        <authorList>
            <consortium name="Genoscope - CEA"/>
            <person name="William W."/>
        </authorList>
    </citation>
    <scope>NUCLEOTIDE SEQUENCE [LARGE SCALE GENOMIC DNA]</scope>
    <source>
        <strain evidence="17 18">SG7</strain>
    </source>
</reference>
<keyword evidence="10 12" id="KW-0472">Membrane</keyword>
<comment type="subunit">
    <text evidence="12">Has multiple subunits with at least A(3), B(3), C, D, E, F, H, I and proteolipid K(x).</text>
</comment>
<keyword evidence="5 12" id="KW-0547">Nucleotide-binding</keyword>
<evidence type="ECO:0000256" key="10">
    <source>
        <dbReference type="ARBA" id="ARBA00023136"/>
    </source>
</evidence>
<dbReference type="InterPro" id="IPR004100">
    <property type="entry name" value="ATPase_F1/V1/A1_a/bsu_N"/>
</dbReference>
<keyword evidence="8 12" id="KW-1278">Translocase</keyword>
<dbReference type="InterPro" id="IPR000194">
    <property type="entry name" value="ATPase_F1/V1/A1_a/bsu_nucl-bd"/>
</dbReference>
<evidence type="ECO:0000256" key="5">
    <source>
        <dbReference type="ARBA" id="ARBA00022741"/>
    </source>
</evidence>
<keyword evidence="11 12" id="KW-0066">ATP synthesis</keyword>
<dbReference type="RefSeq" id="WP_214400348.1">
    <property type="nucleotide sequence ID" value="NZ_LR792632.1"/>
</dbReference>
<evidence type="ECO:0000256" key="8">
    <source>
        <dbReference type="ARBA" id="ARBA00022967"/>
    </source>
</evidence>
<feature type="domain" description="ATPsynthase alpha/beta subunit barrel-sandwich" evidence="15">
    <location>
        <begin position="110"/>
        <end position="196"/>
    </location>
</feature>
<dbReference type="CDD" id="cd18111">
    <property type="entry name" value="ATP-synt_V_A-type_alpha_C"/>
    <property type="match status" value="1"/>
</dbReference>
<keyword evidence="18" id="KW-1185">Reference proteome</keyword>
<dbReference type="InterPro" id="IPR005726">
    <property type="entry name" value="ATP_synth_asu_arc"/>
</dbReference>
<evidence type="ECO:0000256" key="11">
    <source>
        <dbReference type="ARBA" id="ARBA00023310"/>
    </source>
</evidence>
<dbReference type="InterPro" id="IPR024034">
    <property type="entry name" value="ATPase_F1/V1_b/a_C"/>
</dbReference>
<evidence type="ECO:0000256" key="1">
    <source>
        <dbReference type="ARBA" id="ARBA00004202"/>
    </source>
</evidence>
<organism evidence="17 18">
    <name type="scientific">Methanocaldococcus lauensis</name>
    <dbReference type="NCBI Taxonomy" id="2546128"/>
    <lineage>
        <taxon>Archaea</taxon>
        <taxon>Methanobacteriati</taxon>
        <taxon>Methanobacteriota</taxon>
        <taxon>Methanomada group</taxon>
        <taxon>Methanococci</taxon>
        <taxon>Methanococcales</taxon>
        <taxon>Methanocaldococcaceae</taxon>
        <taxon>Methanocaldococcus</taxon>
    </lineage>
</organism>
<evidence type="ECO:0000256" key="2">
    <source>
        <dbReference type="ARBA" id="ARBA00008936"/>
    </source>
</evidence>
<evidence type="ECO:0000313" key="17">
    <source>
        <dbReference type="EMBL" id="CAB3287919.1"/>
    </source>
</evidence>
<sequence>MSVVGKIIKIAGPVVVAEGMKGAQMYEVVKVGEEKLTGEIIQLQDDKAVIQVYEETTGIKPGEPVVGTGSPLSVELGPGMLRAMYDGIQRPLTAIEEKTGSIFIPRGVDVPALPRDIKWEFKPVVNEGDYVEEGDIIGTVDETPSIVHKVLVPVGVKGKIVEIKEGKFTVEETVAVVELENGERKELTMMQKWPVRKGRPYKEKLPPKIPMITGQRVEDTFFTLAKGGTAAIPGPFGSGKTVTQHQLAKWSDADVVVYIGCGERGNEMTEVIEEFPHLEDIRTGNKLMDRTVLIANTSNMPVAAREASIYTGVTIAEYFRDMGYGVLLTADSTSRWAEAMREISGRLEEMPGEEGYPAYLASRLAQFYERAGSVVCLGQDNRKGFVSIVGAVSPPGGDFSEPVTSNTLRIVKVFWALDANLARRRHFPAINWLQSYSLYIDDVTDWWHKNTGPDWRQLRDEAMSLLQKEAELQEIVQLVGPDALPDRERVILEVARMLREDFLQQDAFDEVDTYCPPMKQYLMLKIIMTFYHEALKAVERGVDPSKILKVSVKQDIARMKYIPHEEFINVKSKEILEKIKNELGSLQ</sequence>
<keyword evidence="4 12" id="KW-1003">Cell membrane</keyword>
<dbReference type="PANTHER" id="PTHR43607:SF1">
    <property type="entry name" value="H(+)-TRANSPORTING TWO-SECTOR ATPASE"/>
    <property type="match status" value="1"/>
</dbReference>
<evidence type="ECO:0000256" key="9">
    <source>
        <dbReference type="ARBA" id="ARBA00023065"/>
    </source>
</evidence>
<dbReference type="KEGG" id="mesg:MLAUSG7_0456"/>
<keyword evidence="3 12" id="KW-0813">Transport</keyword>
<feature type="binding site" evidence="12">
    <location>
        <begin position="234"/>
        <end position="241"/>
    </location>
    <ligand>
        <name>ATP</name>
        <dbReference type="ChEBI" id="CHEBI:30616"/>
    </ligand>
</feature>
<protein>
    <recommendedName>
        <fullName evidence="12">A-type ATP synthase subunit A</fullName>
        <ecNumber evidence="12">7.1.2.2</ecNumber>
    </recommendedName>
</protein>
<dbReference type="GO" id="GO:0042777">
    <property type="term" value="P:proton motive force-driven plasma membrane ATP synthesis"/>
    <property type="evidence" value="ECO:0007669"/>
    <property type="project" value="UniProtKB-UniRule"/>
</dbReference>
<dbReference type="InterPro" id="IPR031686">
    <property type="entry name" value="ATP-synth_a_Xtn"/>
</dbReference>
<comment type="catalytic activity">
    <reaction evidence="12">
        <text>ATP + H2O + 4 H(+)(in) = ADP + phosphate + 5 H(+)(out)</text>
        <dbReference type="Rhea" id="RHEA:57720"/>
        <dbReference type="ChEBI" id="CHEBI:15377"/>
        <dbReference type="ChEBI" id="CHEBI:15378"/>
        <dbReference type="ChEBI" id="CHEBI:30616"/>
        <dbReference type="ChEBI" id="CHEBI:43474"/>
        <dbReference type="ChEBI" id="CHEBI:456216"/>
        <dbReference type="EC" id="7.1.2.2"/>
    </reaction>
</comment>
<keyword evidence="6 12" id="KW-0375">Hydrogen ion transport</keyword>
<feature type="domain" description="ATPase F1/V1/A1 complex alpha/beta subunit N-terminal" evidence="14">
    <location>
        <begin position="7"/>
        <end position="69"/>
    </location>
</feature>
<evidence type="ECO:0000259" key="14">
    <source>
        <dbReference type="Pfam" id="PF02874"/>
    </source>
</evidence>
<dbReference type="Pfam" id="PF00006">
    <property type="entry name" value="ATP-synt_ab"/>
    <property type="match status" value="1"/>
</dbReference>
<dbReference type="InterPro" id="IPR027417">
    <property type="entry name" value="P-loop_NTPase"/>
</dbReference>
<comment type="subcellular location">
    <subcellularLocation>
        <location evidence="1 12">Cell membrane</location>
        <topology evidence="1 12">Peripheral membrane protein</topology>
    </subcellularLocation>
</comment>
<dbReference type="GO" id="GO:0005886">
    <property type="term" value="C:plasma membrane"/>
    <property type="evidence" value="ECO:0007669"/>
    <property type="project" value="UniProtKB-SubCell"/>
</dbReference>
<evidence type="ECO:0000256" key="7">
    <source>
        <dbReference type="ARBA" id="ARBA00022840"/>
    </source>
</evidence>
<dbReference type="GO" id="GO:0005524">
    <property type="term" value="F:ATP binding"/>
    <property type="evidence" value="ECO:0007669"/>
    <property type="project" value="UniProtKB-UniRule"/>
</dbReference>
<dbReference type="EMBL" id="LR792632">
    <property type="protein sequence ID" value="CAB3287919.1"/>
    <property type="molecule type" value="Genomic_DNA"/>
</dbReference>
<dbReference type="FunFam" id="2.40.30.20:FF:000002">
    <property type="entry name" value="V-type proton ATPase catalytic subunit A"/>
    <property type="match status" value="1"/>
</dbReference>
<dbReference type="NCBIfam" id="TIGR01043">
    <property type="entry name" value="ATP_syn_A_arch"/>
    <property type="match status" value="1"/>
</dbReference>
<dbReference type="GO" id="GO:0046961">
    <property type="term" value="F:proton-transporting ATPase activity, rotational mechanism"/>
    <property type="evidence" value="ECO:0007669"/>
    <property type="project" value="InterPro"/>
</dbReference>
<dbReference type="Proteomes" id="UP000679213">
    <property type="component" value="Chromosome I"/>
</dbReference>
<feature type="domain" description="ATP synthase A/B type C-terminal" evidence="16">
    <location>
        <begin position="445"/>
        <end position="544"/>
    </location>
</feature>
<dbReference type="FunFam" id="2.40.50.100:FF:000008">
    <property type="entry name" value="V-type proton ATPase catalytic subunit A"/>
    <property type="match status" value="1"/>
</dbReference>